<keyword evidence="6" id="KW-1185">Reference proteome</keyword>
<evidence type="ECO:0000256" key="1">
    <source>
        <dbReference type="ARBA" id="ARBA00004173"/>
    </source>
</evidence>
<evidence type="ECO:0000256" key="4">
    <source>
        <dbReference type="RuleBase" id="RU368087"/>
    </source>
</evidence>
<comment type="subcellular location">
    <subcellularLocation>
        <location evidence="1">Mitochondrion</location>
    </subcellularLocation>
</comment>
<protein>
    <recommendedName>
        <fullName evidence="4">ATPase inhibitor, mitochondrial</fullName>
    </recommendedName>
</protein>
<dbReference type="AlphaFoldDB" id="A0A9P6WYK5"/>
<dbReference type="GO" id="GO:0005739">
    <property type="term" value="C:mitochondrion"/>
    <property type="evidence" value="ECO:0007669"/>
    <property type="project" value="UniProtKB-SubCell"/>
</dbReference>
<accession>A0A9P6WYK5</accession>
<organism evidence="5 6">
    <name type="scientific">Rhizopus oryzae</name>
    <name type="common">Mucormycosis agent</name>
    <name type="synonym">Rhizopus arrhizus var. delemar</name>
    <dbReference type="NCBI Taxonomy" id="64495"/>
    <lineage>
        <taxon>Eukaryota</taxon>
        <taxon>Fungi</taxon>
        <taxon>Fungi incertae sedis</taxon>
        <taxon>Mucoromycota</taxon>
        <taxon>Mucoromycotina</taxon>
        <taxon>Mucoromycetes</taxon>
        <taxon>Mucorales</taxon>
        <taxon>Mucorineae</taxon>
        <taxon>Rhizopodaceae</taxon>
        <taxon>Rhizopus</taxon>
    </lineage>
</organism>
<keyword evidence="3" id="KW-0496">Mitochondrion</keyword>
<sequence>MFTKTIRKSLPLSRSIYRRFTSYQTGSEGATASTGSFGQKEKAIENQWARAHDADKIKLLRKALSNQEKATASLKKDLETLEKRNS</sequence>
<evidence type="ECO:0000256" key="2">
    <source>
        <dbReference type="ARBA" id="ARBA00010901"/>
    </source>
</evidence>
<comment type="function">
    <text evidence="4">Inhibits the enzyme activity of ATPase.</text>
</comment>
<dbReference type="EMBL" id="JAANQT010003160">
    <property type="protein sequence ID" value="KAG1301354.1"/>
    <property type="molecule type" value="Genomic_DNA"/>
</dbReference>
<proteinExistence type="inferred from homology"/>
<dbReference type="Gene3D" id="1.20.5.500">
    <property type="entry name" value="Single helix bin"/>
    <property type="match status" value="1"/>
</dbReference>
<gene>
    <name evidence="5" type="ORF">G6F64_011879</name>
</gene>
<name>A0A9P6WYK5_RHIOR</name>
<comment type="caution">
    <text evidence="5">The sequence shown here is derived from an EMBL/GenBank/DDBJ whole genome shotgun (WGS) entry which is preliminary data.</text>
</comment>
<dbReference type="InterPro" id="IPR007648">
    <property type="entry name" value="ATPase_inhibitor_mt"/>
</dbReference>
<dbReference type="GO" id="GO:0042030">
    <property type="term" value="F:ATPase inhibitor activity"/>
    <property type="evidence" value="ECO:0007669"/>
    <property type="project" value="InterPro"/>
</dbReference>
<dbReference type="Proteomes" id="UP000716291">
    <property type="component" value="Unassembled WGS sequence"/>
</dbReference>
<comment type="similarity">
    <text evidence="2 4">Belongs to the ATPase inhibitor family.</text>
</comment>
<reference evidence="5" key="1">
    <citation type="journal article" date="2020" name="Microb. Genom.">
        <title>Genetic diversity of clinical and environmental Mucorales isolates obtained from an investigation of mucormycosis cases among solid organ transplant recipients.</title>
        <authorList>
            <person name="Nguyen M.H."/>
            <person name="Kaul D."/>
            <person name="Muto C."/>
            <person name="Cheng S.J."/>
            <person name="Richter R.A."/>
            <person name="Bruno V.M."/>
            <person name="Liu G."/>
            <person name="Beyhan S."/>
            <person name="Sundermann A.J."/>
            <person name="Mounaud S."/>
            <person name="Pasculle A.W."/>
            <person name="Nierman W.C."/>
            <person name="Driscoll E."/>
            <person name="Cumbie R."/>
            <person name="Clancy C.J."/>
            <person name="Dupont C.L."/>
        </authorList>
    </citation>
    <scope>NUCLEOTIDE SEQUENCE</scope>
    <source>
        <strain evidence="5">GL11</strain>
    </source>
</reference>
<evidence type="ECO:0000256" key="3">
    <source>
        <dbReference type="ARBA" id="ARBA00023128"/>
    </source>
</evidence>
<evidence type="ECO:0000313" key="6">
    <source>
        <dbReference type="Proteomes" id="UP000716291"/>
    </source>
</evidence>
<evidence type="ECO:0000313" key="5">
    <source>
        <dbReference type="EMBL" id="KAG1301354.1"/>
    </source>
</evidence>
<dbReference type="Pfam" id="PF04568">
    <property type="entry name" value="IATP"/>
    <property type="match status" value="1"/>
</dbReference>
<dbReference type="OrthoDB" id="5532350at2759"/>